<comment type="caution">
    <text evidence="2">The sequence shown here is derived from an EMBL/GenBank/DDBJ whole genome shotgun (WGS) entry which is preliminary data.</text>
</comment>
<keyword evidence="3" id="KW-1185">Reference proteome</keyword>
<dbReference type="EMBL" id="JAAMPI010000414">
    <property type="protein sequence ID" value="KAF4631743.1"/>
    <property type="molecule type" value="Genomic_DNA"/>
</dbReference>
<feature type="region of interest" description="Disordered" evidence="1">
    <location>
        <begin position="1"/>
        <end position="115"/>
    </location>
</feature>
<gene>
    <name evidence="2" type="ORF">G7Y89_g6384</name>
</gene>
<dbReference type="Proteomes" id="UP000566819">
    <property type="component" value="Unassembled WGS sequence"/>
</dbReference>
<sequence>MDSASDLPPHSNQDSTTPTLEPARDSTLLRFPTPETDERISSWVESIAAAKMSSRSEDEGALGESAYEFIDTDTESRDDNATESIASTDFGRPDDVASLADTEQSESGEEDNSESAAIPAYEGLDQAVDQAFETPTIGRSSAIILEDSDRPLAQSIEFEEPFSLGAENVSVKHTVTKFNEEETARLVKSMILESPPQRLVVTIQQTMTKQGLSTRDPLRILYVGSHSAKQDIIHKIASSVTASVEGGNRAQHLRHSASQLYNVVPVSAFGSERTPEIELMHSSGYQIKVEDCTFAQTLKFEDAPEKPDVIKLTLEDSFSYHSVPDGQSFIVEPHWELPQIALFYCSDGDDSEARRTRAIARKFMSRHNIPSIVISHKQLFERDQCMSLDQHSIHMCLESRDSNGRGNVIYQRLPIDLASFLNIDARQMNRNLAYLTGLHEPLEEPRAMAAPIKLETMTTDAPDVEKTPYSISDSVNFIRNRNGAAWRALLPVGFLLLSVLAAVFTGIPSYRFSSKPAISINSKIVSNIPISSTSSSTSLIAAPSVISTATSTAVTVSTRTITVTEAQSAGPNSLSVVPSMEIGKTSQKFQTPQPINKSICSAEILGDREILIRIPSATKLSWLTKEAISVNITRGNDTVDTERAYSSDEGIVLLLPKKDAHGVLNISIVTTKKPRVNETFQVDFGTSPFQAWQNLVDKMTSLFSEEFSAVDPLSMSEMRSAAEKMVDGARTQSQSTLDRVEEVRKMAMDQAALATESVTEIAKAMSLEAAKRSAIISKEVGIRLAETEAKLAEKVARKMEALNKMQEPFNEGLFKAQVKSRLVWLKMQGKDKEYRDYEKAASDAIRSKFEEAKKARKEARDKKFRKKAEKDKRAEGKKKKADRLAKKAAKKEARAAKKQGKKQKA</sequence>
<proteinExistence type="predicted"/>
<dbReference type="AlphaFoldDB" id="A0A8H4RMC1"/>
<name>A0A8H4RMC1_9HELO</name>
<feature type="compositionally biased region" description="Basic and acidic residues" evidence="1">
    <location>
        <begin position="851"/>
        <end position="861"/>
    </location>
</feature>
<evidence type="ECO:0000313" key="3">
    <source>
        <dbReference type="Proteomes" id="UP000566819"/>
    </source>
</evidence>
<reference evidence="2 3" key="1">
    <citation type="submission" date="2020-03" db="EMBL/GenBank/DDBJ databases">
        <title>Draft Genome Sequence of Cudoniella acicularis.</title>
        <authorList>
            <person name="Buettner E."/>
            <person name="Kellner H."/>
        </authorList>
    </citation>
    <scope>NUCLEOTIDE SEQUENCE [LARGE SCALE GENOMIC DNA]</scope>
    <source>
        <strain evidence="2 3">DSM 108380</strain>
    </source>
</reference>
<dbReference type="OrthoDB" id="4925544at2759"/>
<feature type="region of interest" description="Disordered" evidence="1">
    <location>
        <begin position="851"/>
        <end position="905"/>
    </location>
</feature>
<accession>A0A8H4RMC1</accession>
<protein>
    <submittedName>
        <fullName evidence="2">Uncharacterized protein</fullName>
    </submittedName>
</protein>
<feature type="compositionally biased region" description="Polar residues" evidence="1">
    <location>
        <begin position="10"/>
        <end position="19"/>
    </location>
</feature>
<evidence type="ECO:0000313" key="2">
    <source>
        <dbReference type="EMBL" id="KAF4631743.1"/>
    </source>
</evidence>
<feature type="compositionally biased region" description="Basic and acidic residues" evidence="1">
    <location>
        <begin position="882"/>
        <end position="895"/>
    </location>
</feature>
<evidence type="ECO:0000256" key="1">
    <source>
        <dbReference type="SAM" id="MobiDB-lite"/>
    </source>
</evidence>
<organism evidence="2 3">
    <name type="scientific">Cudoniella acicularis</name>
    <dbReference type="NCBI Taxonomy" id="354080"/>
    <lineage>
        <taxon>Eukaryota</taxon>
        <taxon>Fungi</taxon>
        <taxon>Dikarya</taxon>
        <taxon>Ascomycota</taxon>
        <taxon>Pezizomycotina</taxon>
        <taxon>Leotiomycetes</taxon>
        <taxon>Helotiales</taxon>
        <taxon>Tricladiaceae</taxon>
        <taxon>Cudoniella</taxon>
    </lineage>
</organism>
<feature type="compositionally biased region" description="Basic residues" evidence="1">
    <location>
        <begin position="896"/>
        <end position="905"/>
    </location>
</feature>
<feature type="compositionally biased region" description="Acidic residues" evidence="1">
    <location>
        <begin position="103"/>
        <end position="113"/>
    </location>
</feature>